<organism evidence="2 3">
    <name type="scientific">Pogonomyrmex barbatus</name>
    <name type="common">red harvester ant</name>
    <dbReference type="NCBI Taxonomy" id="144034"/>
    <lineage>
        <taxon>Eukaryota</taxon>
        <taxon>Metazoa</taxon>
        <taxon>Ecdysozoa</taxon>
        <taxon>Arthropoda</taxon>
        <taxon>Hexapoda</taxon>
        <taxon>Insecta</taxon>
        <taxon>Pterygota</taxon>
        <taxon>Neoptera</taxon>
        <taxon>Endopterygota</taxon>
        <taxon>Hymenoptera</taxon>
        <taxon>Apocrita</taxon>
        <taxon>Aculeata</taxon>
        <taxon>Formicoidea</taxon>
        <taxon>Formicidae</taxon>
        <taxon>Myrmicinae</taxon>
        <taxon>Pogonomyrmex</taxon>
    </lineage>
</organism>
<gene>
    <name evidence="3" type="primary">LOC105422986</name>
</gene>
<proteinExistence type="predicted"/>
<dbReference type="RefSeq" id="XP_011630897.1">
    <property type="nucleotide sequence ID" value="XM_011632595.2"/>
</dbReference>
<name>A0A6I9VSW2_9HYME</name>
<dbReference type="Proteomes" id="UP000504615">
    <property type="component" value="Unplaced"/>
</dbReference>
<evidence type="ECO:0000256" key="1">
    <source>
        <dbReference type="SAM" id="SignalP"/>
    </source>
</evidence>
<evidence type="ECO:0000313" key="3">
    <source>
        <dbReference type="RefSeq" id="XP_011630897.1"/>
    </source>
</evidence>
<feature type="signal peptide" evidence="1">
    <location>
        <begin position="1"/>
        <end position="23"/>
    </location>
</feature>
<dbReference type="KEGG" id="pbar:105422986"/>
<sequence length="120" mass="13430">MRIAIVCLILVVVMSAMIQGSDAFLGGDIAGVDATAVAIGEALQQQQRQQQRRQQQQQQLLLVERGVRSWILLLCQQSKSNKCGNIEKSNYNESKQCRNIKFSLESMIITALLCNIKHNI</sequence>
<dbReference type="GeneID" id="105422986"/>
<dbReference type="AlphaFoldDB" id="A0A6I9VSW2"/>
<keyword evidence="2" id="KW-1185">Reference proteome</keyword>
<reference evidence="3" key="1">
    <citation type="submission" date="2025-08" db="UniProtKB">
        <authorList>
            <consortium name="RefSeq"/>
        </authorList>
    </citation>
    <scope>IDENTIFICATION</scope>
</reference>
<protein>
    <submittedName>
        <fullName evidence="3">Uncharacterized protein LOC105422986</fullName>
    </submittedName>
</protein>
<accession>A0A6I9VSW2</accession>
<evidence type="ECO:0000313" key="2">
    <source>
        <dbReference type="Proteomes" id="UP000504615"/>
    </source>
</evidence>
<feature type="chain" id="PRO_5027038174" evidence="1">
    <location>
        <begin position="24"/>
        <end position="120"/>
    </location>
</feature>
<keyword evidence="1" id="KW-0732">Signal</keyword>